<evidence type="ECO:0000259" key="14">
    <source>
        <dbReference type="Pfam" id="PF07715"/>
    </source>
</evidence>
<keyword evidence="9 11" id="KW-0472">Membrane</keyword>
<evidence type="ECO:0000256" key="7">
    <source>
        <dbReference type="ARBA" id="ARBA00023065"/>
    </source>
</evidence>
<evidence type="ECO:0000313" key="15">
    <source>
        <dbReference type="EMBL" id="SFC29386.1"/>
    </source>
</evidence>
<name>A0A1I1HZQ8_9BACT</name>
<evidence type="ECO:0000256" key="3">
    <source>
        <dbReference type="ARBA" id="ARBA00022452"/>
    </source>
</evidence>
<keyword evidence="7" id="KW-0406">Ion transport</keyword>
<accession>A0A1I1HZQ8</accession>
<dbReference type="InterPro" id="IPR000531">
    <property type="entry name" value="Beta-barrel_TonB"/>
</dbReference>
<comment type="subcellular location">
    <subcellularLocation>
        <location evidence="1 11">Cell outer membrane</location>
        <topology evidence="1 11">Multi-pass membrane protein</topology>
    </subcellularLocation>
</comment>
<dbReference type="EMBL" id="FOLE01000004">
    <property type="protein sequence ID" value="SFC29386.1"/>
    <property type="molecule type" value="Genomic_DNA"/>
</dbReference>
<keyword evidence="4" id="KW-0410">Iron transport</keyword>
<dbReference type="AlphaFoldDB" id="A0A1I1HZQ8"/>
<dbReference type="InterPro" id="IPR012910">
    <property type="entry name" value="Plug_dom"/>
</dbReference>
<dbReference type="PROSITE" id="PS52016">
    <property type="entry name" value="TONB_DEPENDENT_REC_3"/>
    <property type="match status" value="1"/>
</dbReference>
<reference evidence="15 16" key="1">
    <citation type="submission" date="2016-10" db="EMBL/GenBank/DDBJ databases">
        <authorList>
            <person name="de Groot N.N."/>
        </authorList>
    </citation>
    <scope>NUCLEOTIDE SEQUENCE [LARGE SCALE GENOMIC DNA]</scope>
    <source>
        <strain evidence="15 16">DSM 6793</strain>
    </source>
</reference>
<dbReference type="GO" id="GO:0009279">
    <property type="term" value="C:cell outer membrane"/>
    <property type="evidence" value="ECO:0007669"/>
    <property type="project" value="UniProtKB-SubCell"/>
</dbReference>
<dbReference type="OrthoDB" id="99480at2"/>
<feature type="domain" description="TonB-dependent receptor-like beta-barrel" evidence="13">
    <location>
        <begin position="306"/>
        <end position="709"/>
    </location>
</feature>
<dbReference type="InterPro" id="IPR008969">
    <property type="entry name" value="CarboxyPept-like_regulatory"/>
</dbReference>
<evidence type="ECO:0000256" key="9">
    <source>
        <dbReference type="ARBA" id="ARBA00023136"/>
    </source>
</evidence>
<evidence type="ECO:0000256" key="12">
    <source>
        <dbReference type="RuleBase" id="RU003357"/>
    </source>
</evidence>
<keyword evidence="5 11" id="KW-0812">Transmembrane</keyword>
<keyword evidence="15" id="KW-0675">Receptor</keyword>
<dbReference type="Pfam" id="PF13715">
    <property type="entry name" value="CarbopepD_reg_2"/>
    <property type="match status" value="1"/>
</dbReference>
<feature type="domain" description="TonB-dependent receptor plug" evidence="14">
    <location>
        <begin position="124"/>
        <end position="227"/>
    </location>
</feature>
<dbReference type="InterPro" id="IPR037066">
    <property type="entry name" value="Plug_dom_sf"/>
</dbReference>
<dbReference type="STRING" id="927664.SAMN05421780_104151"/>
<keyword evidence="8 12" id="KW-0798">TonB box</keyword>
<evidence type="ECO:0000256" key="10">
    <source>
        <dbReference type="ARBA" id="ARBA00023237"/>
    </source>
</evidence>
<dbReference type="Gene3D" id="2.170.130.10">
    <property type="entry name" value="TonB-dependent receptor, plug domain"/>
    <property type="match status" value="1"/>
</dbReference>
<dbReference type="SUPFAM" id="SSF56935">
    <property type="entry name" value="Porins"/>
    <property type="match status" value="1"/>
</dbReference>
<proteinExistence type="inferred from homology"/>
<sequence length="753" mass="85295">MFQSVQPYKLILFLLFFFSHSFVFGQNNSLYVLDSTTKIPVQFAVVQSQDLKFSQTTDENGFVSLNKLPENTRRLVVSRVGFQAKTIDMKELITSKSMVYLQPKITSLSEVVINASANNGIFKTISDLDIHLRPINNSQEVLRMVPGLFIGQHAGGGKAEQIFLRGFDLDHGTDINISVDGMPVNMVSHAHGQGYADLHFVIPELIENVNFNKGPYFADKGNFTTAGFVEFKTKDYLENNFVKAEGGQFNTFRGIAGINLLKTQPDRRDQSLYMATEASYTKGYFTESQNFRRFNGVLKYHGKLSPNHSFSATATGFTSQWLASGQIPERAVKANLIGWYGAIDPNEGGQTSRYNANVELLSHLNNGATWRNQLYYSKYLFELYSNFTFYKEDTVNGDQIRQKENRNIWGYNSTYQHQHAVGTLLAETKAGVQVRYDDINNLELSRTKDRTINTQNMMFGDVRELNAAAYVSEKVSVTDQLDVTGALRFDYFRNHYADHLADTTMSSNSNFISPKLNFNYRLNDNLQLYWYNGRGFHSNDTRVAVQQNGKKVLPPAYGTDLGMVKKLGKKFFLQTAIWYLWLDQEFVYVGDEGVVEAGGQTRRFGLDVSARYEIISNLYADLELSLANPRALGVAHSESYLPLAPRVTSVGGLTYRQRKGWNGSLRYRYMADRPANETNTVVAEGYWVVDAAANYTTQRWEAGLSIQNLLNTKWKETQFDTESRLQNEPAAVSEIHFTAGTPFFARLNLTVFF</sequence>
<keyword evidence="2 11" id="KW-0813">Transport</keyword>
<organism evidence="15 16">
    <name type="scientific">Flexibacter flexilis DSM 6793</name>
    <dbReference type="NCBI Taxonomy" id="927664"/>
    <lineage>
        <taxon>Bacteria</taxon>
        <taxon>Pseudomonadati</taxon>
        <taxon>Bacteroidota</taxon>
        <taxon>Cytophagia</taxon>
        <taxon>Cytophagales</taxon>
        <taxon>Flexibacteraceae</taxon>
        <taxon>Flexibacter</taxon>
    </lineage>
</organism>
<dbReference type="GO" id="GO:0006826">
    <property type="term" value="P:iron ion transport"/>
    <property type="evidence" value="ECO:0007669"/>
    <property type="project" value="UniProtKB-KW"/>
</dbReference>
<dbReference type="SUPFAM" id="SSF49464">
    <property type="entry name" value="Carboxypeptidase regulatory domain-like"/>
    <property type="match status" value="1"/>
</dbReference>
<evidence type="ECO:0000256" key="1">
    <source>
        <dbReference type="ARBA" id="ARBA00004571"/>
    </source>
</evidence>
<keyword evidence="3 11" id="KW-1134">Transmembrane beta strand</keyword>
<evidence type="ECO:0000256" key="5">
    <source>
        <dbReference type="ARBA" id="ARBA00022692"/>
    </source>
</evidence>
<keyword evidence="6" id="KW-0408">Iron</keyword>
<dbReference type="Gene3D" id="2.40.170.20">
    <property type="entry name" value="TonB-dependent receptor, beta-barrel domain"/>
    <property type="match status" value="1"/>
</dbReference>
<keyword evidence="10 11" id="KW-0998">Cell outer membrane</keyword>
<evidence type="ECO:0000259" key="13">
    <source>
        <dbReference type="Pfam" id="PF00593"/>
    </source>
</evidence>
<dbReference type="Pfam" id="PF00593">
    <property type="entry name" value="TonB_dep_Rec_b-barrel"/>
    <property type="match status" value="1"/>
</dbReference>
<dbReference type="RefSeq" id="WP_091510807.1">
    <property type="nucleotide sequence ID" value="NZ_FOLE01000004.1"/>
</dbReference>
<dbReference type="PANTHER" id="PTHR32552">
    <property type="entry name" value="FERRICHROME IRON RECEPTOR-RELATED"/>
    <property type="match status" value="1"/>
</dbReference>
<comment type="similarity">
    <text evidence="11 12">Belongs to the TonB-dependent receptor family.</text>
</comment>
<gene>
    <name evidence="15" type="ORF">SAMN05421780_104151</name>
</gene>
<dbReference type="Proteomes" id="UP000199514">
    <property type="component" value="Unassembled WGS sequence"/>
</dbReference>
<protein>
    <submittedName>
        <fullName evidence="15">Outer membrane receptor proteins, mostly Fe transport</fullName>
    </submittedName>
</protein>
<evidence type="ECO:0000313" key="16">
    <source>
        <dbReference type="Proteomes" id="UP000199514"/>
    </source>
</evidence>
<evidence type="ECO:0000256" key="11">
    <source>
        <dbReference type="PROSITE-ProRule" id="PRU01360"/>
    </source>
</evidence>
<dbReference type="InterPro" id="IPR039426">
    <property type="entry name" value="TonB-dep_rcpt-like"/>
</dbReference>
<keyword evidence="16" id="KW-1185">Reference proteome</keyword>
<dbReference type="PANTHER" id="PTHR32552:SF81">
    <property type="entry name" value="TONB-DEPENDENT OUTER MEMBRANE RECEPTOR"/>
    <property type="match status" value="1"/>
</dbReference>
<evidence type="ECO:0000256" key="8">
    <source>
        <dbReference type="ARBA" id="ARBA00023077"/>
    </source>
</evidence>
<evidence type="ECO:0000256" key="6">
    <source>
        <dbReference type="ARBA" id="ARBA00023004"/>
    </source>
</evidence>
<dbReference type="Pfam" id="PF07715">
    <property type="entry name" value="Plug"/>
    <property type="match status" value="1"/>
</dbReference>
<evidence type="ECO:0000256" key="2">
    <source>
        <dbReference type="ARBA" id="ARBA00022448"/>
    </source>
</evidence>
<evidence type="ECO:0000256" key="4">
    <source>
        <dbReference type="ARBA" id="ARBA00022496"/>
    </source>
</evidence>
<dbReference type="InterPro" id="IPR036942">
    <property type="entry name" value="Beta-barrel_TonB_sf"/>
</dbReference>